<dbReference type="OrthoDB" id="5065247at2759"/>
<dbReference type="InterPro" id="IPR022698">
    <property type="entry name" value="OrsD"/>
</dbReference>
<protein>
    <submittedName>
        <fullName evidence="1">Uncharacterized protein</fullName>
    </submittedName>
</protein>
<keyword evidence="2" id="KW-1185">Reference proteome</keyword>
<reference evidence="1" key="1">
    <citation type="journal article" date="2021" name="Nat. Commun.">
        <title>Genetic determinants of endophytism in the Arabidopsis root mycobiome.</title>
        <authorList>
            <person name="Mesny F."/>
            <person name="Miyauchi S."/>
            <person name="Thiergart T."/>
            <person name="Pickel B."/>
            <person name="Atanasova L."/>
            <person name="Karlsson M."/>
            <person name="Huettel B."/>
            <person name="Barry K.W."/>
            <person name="Haridas S."/>
            <person name="Chen C."/>
            <person name="Bauer D."/>
            <person name="Andreopoulos W."/>
            <person name="Pangilinan J."/>
            <person name="LaButti K."/>
            <person name="Riley R."/>
            <person name="Lipzen A."/>
            <person name="Clum A."/>
            <person name="Drula E."/>
            <person name="Henrissat B."/>
            <person name="Kohler A."/>
            <person name="Grigoriev I.V."/>
            <person name="Martin F.M."/>
            <person name="Hacquard S."/>
        </authorList>
    </citation>
    <scope>NUCLEOTIDE SEQUENCE</scope>
    <source>
        <strain evidence="1">MPI-CAGE-AT-0147</strain>
    </source>
</reference>
<comment type="caution">
    <text evidence="1">The sequence shown here is derived from an EMBL/GenBank/DDBJ whole genome shotgun (WGS) entry which is preliminary data.</text>
</comment>
<evidence type="ECO:0000313" key="1">
    <source>
        <dbReference type="EMBL" id="KAH7109805.1"/>
    </source>
</evidence>
<dbReference type="Pfam" id="PF12013">
    <property type="entry name" value="OrsD"/>
    <property type="match status" value="1"/>
</dbReference>
<sequence>MTACAPQQGDGLVIHLSTPQHRRLAELGLYLNLPEPAIICTACGFALKADSDRVSRHLGEKHGVLKSARWGLNSLIYSLNLPDPGELPPRPDRSSPHPHLALQEGLACKHCGLRSISNKVMVEHVKKAHRSEMGLAARYNRKAWVRDHIDEKLLFQSWGVRDIRRSWIVQRDRSQQVGQAADGPIPLEAAPVSVQAFAEQLQSEERQHIDQLSSCHLKPADGSTSTASLLTNWMRRTGWERIFEGHGGARKEILVLLSELPTSAGHSLHLGDHDGQALESSADDERKLALMVVALDRLFDRCGDTVQHTDVSLRRWLRSIIPGRAFKAPFELVTRLSSERAYRNEYKRCLCFWLRLWRLPRAMAKLITRRGFSRPQ</sequence>
<evidence type="ECO:0000313" key="2">
    <source>
        <dbReference type="Proteomes" id="UP000738349"/>
    </source>
</evidence>
<dbReference type="Proteomes" id="UP000738349">
    <property type="component" value="Unassembled WGS sequence"/>
</dbReference>
<dbReference type="AlphaFoldDB" id="A0A9P9I7U1"/>
<dbReference type="EMBL" id="JAGMUV010000049">
    <property type="protein sequence ID" value="KAH7109805.1"/>
    <property type="molecule type" value="Genomic_DNA"/>
</dbReference>
<gene>
    <name evidence="1" type="ORF">EDB81DRAFT_672514</name>
</gene>
<proteinExistence type="predicted"/>
<accession>A0A9P9I7U1</accession>
<organism evidence="1 2">
    <name type="scientific">Dactylonectria macrodidyma</name>
    <dbReference type="NCBI Taxonomy" id="307937"/>
    <lineage>
        <taxon>Eukaryota</taxon>
        <taxon>Fungi</taxon>
        <taxon>Dikarya</taxon>
        <taxon>Ascomycota</taxon>
        <taxon>Pezizomycotina</taxon>
        <taxon>Sordariomycetes</taxon>
        <taxon>Hypocreomycetidae</taxon>
        <taxon>Hypocreales</taxon>
        <taxon>Nectriaceae</taxon>
        <taxon>Dactylonectria</taxon>
    </lineage>
</organism>
<feature type="non-terminal residue" evidence="1">
    <location>
        <position position="376"/>
    </location>
</feature>
<name>A0A9P9I7U1_9HYPO</name>